<name>A0ACB9LMR4_9MYRT</name>
<dbReference type="Proteomes" id="UP001057402">
    <property type="component" value="Chromosome 11"/>
</dbReference>
<comment type="caution">
    <text evidence="1">The sequence shown here is derived from an EMBL/GenBank/DDBJ whole genome shotgun (WGS) entry which is preliminary data.</text>
</comment>
<organism evidence="1 2">
    <name type="scientific">Melastoma candidum</name>
    <dbReference type="NCBI Taxonomy" id="119954"/>
    <lineage>
        <taxon>Eukaryota</taxon>
        <taxon>Viridiplantae</taxon>
        <taxon>Streptophyta</taxon>
        <taxon>Embryophyta</taxon>
        <taxon>Tracheophyta</taxon>
        <taxon>Spermatophyta</taxon>
        <taxon>Magnoliopsida</taxon>
        <taxon>eudicotyledons</taxon>
        <taxon>Gunneridae</taxon>
        <taxon>Pentapetalae</taxon>
        <taxon>rosids</taxon>
        <taxon>malvids</taxon>
        <taxon>Myrtales</taxon>
        <taxon>Melastomataceae</taxon>
        <taxon>Melastomatoideae</taxon>
        <taxon>Melastomateae</taxon>
        <taxon>Melastoma</taxon>
    </lineage>
</organism>
<accession>A0ACB9LMR4</accession>
<evidence type="ECO:0000313" key="1">
    <source>
        <dbReference type="EMBL" id="KAI4312609.1"/>
    </source>
</evidence>
<dbReference type="EMBL" id="CM042890">
    <property type="protein sequence ID" value="KAI4312609.1"/>
    <property type="molecule type" value="Genomic_DNA"/>
</dbReference>
<keyword evidence="2" id="KW-1185">Reference proteome</keyword>
<sequence length="207" mass="22760">MSSDFEDAEKRLPLLEGAAEAGCNGFGEGSLAIMWADLARKIWVVVARFGVTRDGKGGCCWWLRNVGERPHPGGRRGHQRKWSSICLRLKIKERYHLGVFAAAMTWDSGAKAGRWIKGDVGIVAGSDGTEERRQEAEVESLESVNAGPGNVWLLRGFREEFSSACRDVVRIVLDRILSGKQRGCRSSKAFNGYVLGSKMQPGLMECG</sequence>
<reference evidence="2" key="1">
    <citation type="journal article" date="2023" name="Front. Plant Sci.">
        <title>Chromosomal-level genome assembly of Melastoma candidum provides insights into trichome evolution.</title>
        <authorList>
            <person name="Zhong Y."/>
            <person name="Wu W."/>
            <person name="Sun C."/>
            <person name="Zou P."/>
            <person name="Liu Y."/>
            <person name="Dai S."/>
            <person name="Zhou R."/>
        </authorList>
    </citation>
    <scope>NUCLEOTIDE SEQUENCE [LARGE SCALE GENOMIC DNA]</scope>
</reference>
<evidence type="ECO:0000313" key="2">
    <source>
        <dbReference type="Proteomes" id="UP001057402"/>
    </source>
</evidence>
<proteinExistence type="predicted"/>
<protein>
    <submittedName>
        <fullName evidence="1">Uncharacterized protein</fullName>
    </submittedName>
</protein>
<gene>
    <name evidence="1" type="ORF">MLD38_037413</name>
</gene>